<accession>A0A6M3L162</accession>
<sequence>MALRDKVIERLKAKGCRELPSNSRKYRKFTHPVQGNYYWVGKAGALRSGKTIGDSVSLGRYIYPEIKGVSNAENS</sequence>
<reference evidence="2" key="1">
    <citation type="submission" date="2020-03" db="EMBL/GenBank/DDBJ databases">
        <title>The deep terrestrial virosphere.</title>
        <authorList>
            <person name="Holmfeldt K."/>
            <person name="Nilsson E."/>
            <person name="Simone D."/>
            <person name="Lopez-Fernandez M."/>
            <person name="Wu X."/>
            <person name="de Brujin I."/>
            <person name="Lundin D."/>
            <person name="Andersson A."/>
            <person name="Bertilsson S."/>
            <person name="Dopson M."/>
        </authorList>
    </citation>
    <scope>NUCLEOTIDE SEQUENCE</scope>
    <source>
        <strain evidence="1">MM415A04630</strain>
        <strain evidence="2">MM415B02785</strain>
    </source>
</reference>
<protein>
    <submittedName>
        <fullName evidence="2">Uncharacterized protein</fullName>
    </submittedName>
</protein>
<proteinExistence type="predicted"/>
<gene>
    <name evidence="1" type="ORF">MM415A04630_0009</name>
    <name evidence="2" type="ORF">MM415B02785_0010</name>
</gene>
<name>A0A6M3L162_9ZZZZ</name>
<evidence type="ECO:0000313" key="2">
    <source>
        <dbReference type="EMBL" id="QJA88317.1"/>
    </source>
</evidence>
<dbReference type="EMBL" id="MT142770">
    <property type="protein sequence ID" value="QJA88317.1"/>
    <property type="molecule type" value="Genomic_DNA"/>
</dbReference>
<dbReference type="EMBL" id="MT141702">
    <property type="protein sequence ID" value="QJA69399.1"/>
    <property type="molecule type" value="Genomic_DNA"/>
</dbReference>
<evidence type="ECO:0000313" key="1">
    <source>
        <dbReference type="EMBL" id="QJA69399.1"/>
    </source>
</evidence>
<organism evidence="2">
    <name type="scientific">viral metagenome</name>
    <dbReference type="NCBI Taxonomy" id="1070528"/>
    <lineage>
        <taxon>unclassified sequences</taxon>
        <taxon>metagenomes</taxon>
        <taxon>organismal metagenomes</taxon>
    </lineage>
</organism>
<dbReference type="AlphaFoldDB" id="A0A6M3L162"/>